<dbReference type="InterPro" id="IPR004358">
    <property type="entry name" value="Sig_transdc_His_kin-like_C"/>
</dbReference>
<keyword evidence="7" id="KW-1185">Reference proteome</keyword>
<evidence type="ECO:0000256" key="2">
    <source>
        <dbReference type="ARBA" id="ARBA00012438"/>
    </source>
</evidence>
<proteinExistence type="predicted"/>
<evidence type="ECO:0000256" key="3">
    <source>
        <dbReference type="ARBA" id="ARBA00022553"/>
    </source>
</evidence>
<feature type="transmembrane region" description="Helical" evidence="4">
    <location>
        <begin position="241"/>
        <end position="261"/>
    </location>
</feature>
<dbReference type="Gene3D" id="3.30.450.40">
    <property type="match status" value="1"/>
</dbReference>
<feature type="transmembrane region" description="Helical" evidence="4">
    <location>
        <begin position="103"/>
        <end position="127"/>
    </location>
</feature>
<evidence type="ECO:0000256" key="4">
    <source>
        <dbReference type="SAM" id="Phobius"/>
    </source>
</evidence>
<feature type="transmembrane region" description="Helical" evidence="4">
    <location>
        <begin position="142"/>
        <end position="161"/>
    </location>
</feature>
<evidence type="ECO:0000313" key="7">
    <source>
        <dbReference type="Proteomes" id="UP000561459"/>
    </source>
</evidence>
<dbReference type="Pfam" id="PF02518">
    <property type="entry name" value="HATPase_c"/>
    <property type="match status" value="1"/>
</dbReference>
<gene>
    <name evidence="6" type="ORF">GGR39_002727</name>
</gene>
<dbReference type="InterPro" id="IPR003594">
    <property type="entry name" value="HATPase_dom"/>
</dbReference>
<name>A0A7W6C045_9SPHN</name>
<dbReference type="PROSITE" id="PS50109">
    <property type="entry name" value="HIS_KIN"/>
    <property type="match status" value="1"/>
</dbReference>
<keyword evidence="4" id="KW-0812">Transmembrane</keyword>
<dbReference type="PRINTS" id="PR00344">
    <property type="entry name" value="BCTRLSENSOR"/>
</dbReference>
<dbReference type="Pfam" id="PF01590">
    <property type="entry name" value="GAF"/>
    <property type="match status" value="1"/>
</dbReference>
<comment type="caution">
    <text evidence="6">The sequence shown here is derived from an EMBL/GenBank/DDBJ whole genome shotgun (WGS) entry which is preliminary data.</text>
</comment>
<feature type="domain" description="Histidine kinase" evidence="5">
    <location>
        <begin position="494"/>
        <end position="696"/>
    </location>
</feature>
<keyword evidence="4" id="KW-1133">Transmembrane helix</keyword>
<dbReference type="EC" id="2.7.13.3" evidence="2"/>
<keyword evidence="3" id="KW-0597">Phosphoprotein</keyword>
<dbReference type="SUPFAM" id="SSF55781">
    <property type="entry name" value="GAF domain-like"/>
    <property type="match status" value="1"/>
</dbReference>
<keyword evidence="6" id="KW-0808">Transferase</keyword>
<dbReference type="SUPFAM" id="SSF55874">
    <property type="entry name" value="ATPase domain of HSP90 chaperone/DNA topoisomerase II/histidine kinase"/>
    <property type="match status" value="1"/>
</dbReference>
<keyword evidence="6" id="KW-0418">Kinase</keyword>
<comment type="catalytic activity">
    <reaction evidence="1">
        <text>ATP + protein L-histidine = ADP + protein N-phospho-L-histidine.</text>
        <dbReference type="EC" id="2.7.13.3"/>
    </reaction>
</comment>
<dbReference type="RefSeq" id="WP_183617603.1">
    <property type="nucleotide sequence ID" value="NZ_JACIDY010000007.1"/>
</dbReference>
<dbReference type="Proteomes" id="UP000561459">
    <property type="component" value="Unassembled WGS sequence"/>
</dbReference>
<dbReference type="NCBIfam" id="TIGR02916">
    <property type="entry name" value="PEP_his_kin"/>
    <property type="match status" value="1"/>
</dbReference>
<dbReference type="PANTHER" id="PTHR43547:SF2">
    <property type="entry name" value="HYBRID SIGNAL TRANSDUCTION HISTIDINE KINASE C"/>
    <property type="match status" value="1"/>
</dbReference>
<dbReference type="GO" id="GO:0000155">
    <property type="term" value="F:phosphorelay sensor kinase activity"/>
    <property type="evidence" value="ECO:0007669"/>
    <property type="project" value="TreeGrafter"/>
</dbReference>
<dbReference type="InterPro" id="IPR003018">
    <property type="entry name" value="GAF"/>
</dbReference>
<dbReference type="InterPro" id="IPR014265">
    <property type="entry name" value="XrtA/PrsK"/>
</dbReference>
<dbReference type="SMART" id="SM00387">
    <property type="entry name" value="HATPase_c"/>
    <property type="match status" value="1"/>
</dbReference>
<dbReference type="InterPro" id="IPR005467">
    <property type="entry name" value="His_kinase_dom"/>
</dbReference>
<keyword evidence="4" id="KW-0472">Membrane</keyword>
<organism evidence="6 7">
    <name type="scientific">Novosphingobium fluoreni</name>
    <dbReference type="NCBI Taxonomy" id="1391222"/>
    <lineage>
        <taxon>Bacteria</taxon>
        <taxon>Pseudomonadati</taxon>
        <taxon>Pseudomonadota</taxon>
        <taxon>Alphaproteobacteria</taxon>
        <taxon>Sphingomonadales</taxon>
        <taxon>Sphingomonadaceae</taxon>
        <taxon>Novosphingobium</taxon>
    </lineage>
</organism>
<accession>A0A7W6C045</accession>
<sequence>MHGLAGSTADLWATIALVLHVSGAIGAATLAAWLKPRFGRLGKAGHATSFALVVTALWSLAEALELRGSTGATVLEAIRNLSWLLVVYRLFADDGRHDSLAPIRPVLFSLVFVELLLLGVDLGVAWISADPGLESLALGLEVMLRLLVTVGALVLVHNLYGGASPDARLALRWPAAALASLWIFELNLYTVAYLSGAWPREIAALRGLATIALVGLLGVGATHGRETLRLRPSRAVTFQTFSLLLIGLYLVAMVVIAQSLAYMGGNFARLIELIFVTVAMAVALLVLPSRRLRSWLKVTVSKHLFQHRYDYREEWLRFTRTIGGVGPEAPPLGERVIQALADVTSSPAGLLLMCDEEDGPALAARWNWASIDGTGNLGSDLAAFLERESFIADLDEMRSGSHVDNDDEREAPALPAWLRDDNRAWALVPLIHYDRLVAVVVLARPLMTRKLDWEDFDLLRVIGQQLASYLAEHASQEALAEAGRFDDFNRRIAFVMHDIKNLASQFSLLARNAELHAEKKAFRDDMIVTLRSSSEKLNALISRLSRYGSGGVDRIEGIRADEVARAVIARFNGNRQVRLTECEPLRAIASRHSLEQVLVHLVQNGLDASGPRSPVFLSVVAEGADARFEVVDSGSGMSPEFIRSRLFKPFVSTKSGGFGIGAFEARELVRAMRGRLDVESREGIGSRFIVRVPLQTGAIGASQTQEVA</sequence>
<dbReference type="Gene3D" id="3.30.565.10">
    <property type="entry name" value="Histidine kinase-like ATPase, C-terminal domain"/>
    <property type="match status" value="1"/>
</dbReference>
<evidence type="ECO:0000259" key="5">
    <source>
        <dbReference type="PROSITE" id="PS50109"/>
    </source>
</evidence>
<feature type="transmembrane region" description="Helical" evidence="4">
    <location>
        <begin position="202"/>
        <end position="221"/>
    </location>
</feature>
<dbReference type="PANTHER" id="PTHR43547">
    <property type="entry name" value="TWO-COMPONENT HISTIDINE KINASE"/>
    <property type="match status" value="1"/>
</dbReference>
<feature type="transmembrane region" description="Helical" evidence="4">
    <location>
        <begin position="267"/>
        <end position="287"/>
    </location>
</feature>
<feature type="transmembrane region" description="Helical" evidence="4">
    <location>
        <begin position="12"/>
        <end position="34"/>
    </location>
</feature>
<dbReference type="EMBL" id="JACIDY010000007">
    <property type="protein sequence ID" value="MBB3941059.1"/>
    <property type="molecule type" value="Genomic_DNA"/>
</dbReference>
<reference evidence="6 7" key="1">
    <citation type="submission" date="2020-08" db="EMBL/GenBank/DDBJ databases">
        <title>Genomic Encyclopedia of Type Strains, Phase IV (KMG-IV): sequencing the most valuable type-strain genomes for metagenomic binning, comparative biology and taxonomic classification.</title>
        <authorList>
            <person name="Goeker M."/>
        </authorList>
    </citation>
    <scope>NUCLEOTIDE SEQUENCE [LARGE SCALE GENOMIC DNA]</scope>
    <source>
        <strain evidence="6 7">DSM 27568</strain>
    </source>
</reference>
<dbReference type="InterPro" id="IPR029016">
    <property type="entry name" value="GAF-like_dom_sf"/>
</dbReference>
<dbReference type="InterPro" id="IPR036890">
    <property type="entry name" value="HATPase_C_sf"/>
</dbReference>
<protein>
    <recommendedName>
        <fullName evidence="2">histidine kinase</fullName>
        <ecNumber evidence="2">2.7.13.3</ecNumber>
    </recommendedName>
</protein>
<feature type="transmembrane region" description="Helical" evidence="4">
    <location>
        <begin position="173"/>
        <end position="196"/>
    </location>
</feature>
<dbReference type="AlphaFoldDB" id="A0A7W6C045"/>
<evidence type="ECO:0000256" key="1">
    <source>
        <dbReference type="ARBA" id="ARBA00000085"/>
    </source>
</evidence>
<evidence type="ECO:0000313" key="6">
    <source>
        <dbReference type="EMBL" id="MBB3941059.1"/>
    </source>
</evidence>